<dbReference type="EMBL" id="KZ451950">
    <property type="protein sequence ID" value="PKA58735.1"/>
    <property type="molecule type" value="Genomic_DNA"/>
</dbReference>
<protein>
    <submittedName>
        <fullName evidence="1">Mediator of RNA polymerase II transcription subunit 32</fullName>
        <ecNumber evidence="1">2.5.1.87</ecNumber>
    </submittedName>
</protein>
<gene>
    <name evidence="1" type="primary">MED32</name>
    <name evidence="1" type="ORF">AXF42_Ash000828</name>
</gene>
<evidence type="ECO:0000313" key="2">
    <source>
        <dbReference type="Proteomes" id="UP000236161"/>
    </source>
</evidence>
<dbReference type="PANTHER" id="PTHR35989">
    <property type="entry name" value="MEDIATOR OF RNA POLYMERASE II TRANSCRIPTION SUBUNIT 32"/>
    <property type="match status" value="1"/>
</dbReference>
<name>A0A2I0AT61_9ASPA</name>
<keyword evidence="1" id="KW-0808">Transferase</keyword>
<dbReference type="GO" id="GO:0009631">
    <property type="term" value="P:cold acclimation"/>
    <property type="evidence" value="ECO:0007669"/>
    <property type="project" value="InterPro"/>
</dbReference>
<dbReference type="AlphaFoldDB" id="A0A2I0AT61"/>
<dbReference type="GO" id="GO:0045547">
    <property type="term" value="F:ditrans,polycis-polyprenyl diphosphate synthase [(2E,6E)-farnesyl diphosphate specific] activity"/>
    <property type="evidence" value="ECO:0007669"/>
    <property type="project" value="UniProtKB-EC"/>
</dbReference>
<accession>A0A2I0AT61</accession>
<dbReference type="InterPro" id="IPR033244">
    <property type="entry name" value="MED32"/>
</dbReference>
<dbReference type="GO" id="GO:0006355">
    <property type="term" value="P:regulation of DNA-templated transcription"/>
    <property type="evidence" value="ECO:0007669"/>
    <property type="project" value="InterPro"/>
</dbReference>
<organism evidence="1 2">
    <name type="scientific">Apostasia shenzhenica</name>
    <dbReference type="NCBI Taxonomy" id="1088818"/>
    <lineage>
        <taxon>Eukaryota</taxon>
        <taxon>Viridiplantae</taxon>
        <taxon>Streptophyta</taxon>
        <taxon>Embryophyta</taxon>
        <taxon>Tracheophyta</taxon>
        <taxon>Spermatophyta</taxon>
        <taxon>Magnoliopsida</taxon>
        <taxon>Liliopsida</taxon>
        <taxon>Asparagales</taxon>
        <taxon>Orchidaceae</taxon>
        <taxon>Apostasioideae</taxon>
        <taxon>Apostasia</taxon>
    </lineage>
</organism>
<reference evidence="1 2" key="1">
    <citation type="journal article" date="2017" name="Nature">
        <title>The Apostasia genome and the evolution of orchids.</title>
        <authorList>
            <person name="Zhang G.Q."/>
            <person name="Liu K.W."/>
            <person name="Li Z."/>
            <person name="Lohaus R."/>
            <person name="Hsiao Y.Y."/>
            <person name="Niu S.C."/>
            <person name="Wang J.Y."/>
            <person name="Lin Y.C."/>
            <person name="Xu Q."/>
            <person name="Chen L.J."/>
            <person name="Yoshida K."/>
            <person name="Fujiwara S."/>
            <person name="Wang Z.W."/>
            <person name="Zhang Y.Q."/>
            <person name="Mitsuda N."/>
            <person name="Wang M."/>
            <person name="Liu G.H."/>
            <person name="Pecoraro L."/>
            <person name="Huang H.X."/>
            <person name="Xiao X.J."/>
            <person name="Lin M."/>
            <person name="Wu X.Y."/>
            <person name="Wu W.L."/>
            <person name="Chen Y.Y."/>
            <person name="Chang S.B."/>
            <person name="Sakamoto S."/>
            <person name="Ohme-Takagi M."/>
            <person name="Yagi M."/>
            <person name="Zeng S.J."/>
            <person name="Shen C.Y."/>
            <person name="Yeh C.M."/>
            <person name="Luo Y.B."/>
            <person name="Tsai W.C."/>
            <person name="Van de Peer Y."/>
            <person name="Liu Z.J."/>
        </authorList>
    </citation>
    <scope>NUCLEOTIDE SEQUENCE [LARGE SCALE GENOMIC DNA]</scope>
    <source>
        <strain evidence="2">cv. Shenzhen</strain>
        <tissue evidence="1">Stem</tissue>
    </source>
</reference>
<dbReference type="GO" id="GO:0016592">
    <property type="term" value="C:mediator complex"/>
    <property type="evidence" value="ECO:0007669"/>
    <property type="project" value="InterPro"/>
</dbReference>
<keyword evidence="2" id="KW-1185">Reference proteome</keyword>
<dbReference type="EC" id="2.5.1.87" evidence="1"/>
<dbReference type="PANTHER" id="PTHR35989:SF1">
    <property type="entry name" value="MEDIATOR OF RNA POLYMERASE II TRANSCRIPTION SUBUNIT 32"/>
    <property type="match status" value="1"/>
</dbReference>
<dbReference type="Proteomes" id="UP000236161">
    <property type="component" value="Unassembled WGS sequence"/>
</dbReference>
<dbReference type="STRING" id="1088818.A0A2I0AT61"/>
<evidence type="ECO:0000313" key="1">
    <source>
        <dbReference type="EMBL" id="PKA58735.1"/>
    </source>
</evidence>
<sequence>MMRRVDGVVGAYDDFLDAAWRVLRARGASGGRRSPECDAALQILNDKWDLFKASCDLAEGFVLTAQRDLLPMFAVPDDVMERTSTLAAVAPPNAAASTADDSAAVTDDR</sequence>
<dbReference type="GO" id="GO:0048364">
    <property type="term" value="P:root development"/>
    <property type="evidence" value="ECO:0007669"/>
    <property type="project" value="InterPro"/>
</dbReference>
<dbReference type="GO" id="GO:0010150">
    <property type="term" value="P:leaf senescence"/>
    <property type="evidence" value="ECO:0007669"/>
    <property type="project" value="InterPro"/>
</dbReference>
<proteinExistence type="predicted"/>